<reference evidence="4" key="3">
    <citation type="submission" date="2025-09" db="UniProtKB">
        <authorList>
            <consortium name="Ensembl"/>
        </authorList>
    </citation>
    <scope>IDENTIFICATION</scope>
</reference>
<accession>A0A8D2E3M5</accession>
<evidence type="ECO:0000256" key="2">
    <source>
        <dbReference type="ARBA" id="ARBA00011738"/>
    </source>
</evidence>
<dbReference type="PANTHER" id="PTHR45677">
    <property type="entry name" value="GLUTAMATE DECARBOXYLASE-RELATED"/>
    <property type="match status" value="1"/>
</dbReference>
<protein>
    <submittedName>
        <fullName evidence="4">Uncharacterized protein</fullName>
    </submittedName>
</protein>
<keyword evidence="3" id="KW-0456">Lyase</keyword>
<dbReference type="Gene3D" id="3.90.1150.170">
    <property type="match status" value="1"/>
</dbReference>
<dbReference type="GO" id="GO:0048786">
    <property type="term" value="C:presynaptic active zone"/>
    <property type="evidence" value="ECO:0007669"/>
    <property type="project" value="TreeGrafter"/>
</dbReference>
<dbReference type="PANTHER" id="PTHR45677:SF6">
    <property type="entry name" value="GLUTAMATE DECARBOXYLASE 1"/>
    <property type="match status" value="1"/>
</dbReference>
<evidence type="ECO:0000313" key="5">
    <source>
        <dbReference type="Proteomes" id="UP000694411"/>
    </source>
</evidence>
<comment type="subunit">
    <text evidence="2">Homodimer.</text>
</comment>
<keyword evidence="3" id="KW-0210">Decarboxylase</keyword>
<reference evidence="4" key="1">
    <citation type="submission" date="2018-05" db="EMBL/GenBank/DDBJ databases">
        <title>Whole genome of Theropithecus gelada.</title>
        <authorList>
            <person name="Chiou K.L."/>
            <person name="Snyder-Mackler N."/>
        </authorList>
    </citation>
    <scope>NUCLEOTIDE SEQUENCE [LARGE SCALE GENOMIC DNA]</scope>
</reference>
<dbReference type="GO" id="GO:0004351">
    <property type="term" value="F:glutamate decarboxylase activity"/>
    <property type="evidence" value="ECO:0007669"/>
    <property type="project" value="TreeGrafter"/>
</dbReference>
<dbReference type="Proteomes" id="UP000694411">
    <property type="component" value="Chromosome 18"/>
</dbReference>
<evidence type="ECO:0000256" key="1">
    <source>
        <dbReference type="ARBA" id="ARBA00009533"/>
    </source>
</evidence>
<evidence type="ECO:0000256" key="3">
    <source>
        <dbReference type="ARBA" id="ARBA00022793"/>
    </source>
</evidence>
<evidence type="ECO:0000313" key="4">
    <source>
        <dbReference type="Ensembl" id="ENSTGEP00000001002.1"/>
    </source>
</evidence>
<dbReference type="Ensembl" id="ENSTGET00000001287.1">
    <property type="protein sequence ID" value="ENSTGEP00000001002.1"/>
    <property type="gene ID" value="ENSTGEG00000000948.1"/>
</dbReference>
<name>A0A8D2E3M5_THEGE</name>
<sequence>MELAKYFYKVLKKKDNFKLLFDAEWEFTNVCFWYFPARLKSIPKDFERHQELQKIAPKIKAQMMMEGTVMISYQPHGDKVNFFRMVFSNPATRQKNVDYLIDEIERLGKDFSYFSVNLNIPCKHQLKNSIPKDSKKGILKMLQIRTFNYYCMLCKMKENPVYTHAHTFVHVLFAIIQYIFSTC</sequence>
<keyword evidence="5" id="KW-1185">Reference proteome</keyword>
<reference evidence="4" key="2">
    <citation type="submission" date="2025-08" db="UniProtKB">
        <authorList>
            <consortium name="Ensembl"/>
        </authorList>
    </citation>
    <scope>IDENTIFICATION</scope>
</reference>
<dbReference type="InterPro" id="IPR015424">
    <property type="entry name" value="PyrdxlP-dep_Trfase"/>
</dbReference>
<dbReference type="AlphaFoldDB" id="A0A8D2E3M5"/>
<dbReference type="GO" id="GO:0005737">
    <property type="term" value="C:cytoplasm"/>
    <property type="evidence" value="ECO:0007669"/>
    <property type="project" value="TreeGrafter"/>
</dbReference>
<dbReference type="GO" id="GO:0009449">
    <property type="term" value="P:gamma-aminobutyric acid biosynthetic process"/>
    <property type="evidence" value="ECO:0007669"/>
    <property type="project" value="TreeGrafter"/>
</dbReference>
<organism evidence="4 5">
    <name type="scientific">Theropithecus gelada</name>
    <name type="common">Gelada baboon</name>
    <dbReference type="NCBI Taxonomy" id="9565"/>
    <lineage>
        <taxon>Eukaryota</taxon>
        <taxon>Metazoa</taxon>
        <taxon>Chordata</taxon>
        <taxon>Craniata</taxon>
        <taxon>Vertebrata</taxon>
        <taxon>Euteleostomi</taxon>
        <taxon>Mammalia</taxon>
        <taxon>Eutheria</taxon>
        <taxon>Euarchontoglires</taxon>
        <taxon>Primates</taxon>
        <taxon>Haplorrhini</taxon>
        <taxon>Catarrhini</taxon>
        <taxon>Cercopithecidae</taxon>
        <taxon>Cercopithecinae</taxon>
        <taxon>Theropithecus</taxon>
    </lineage>
</organism>
<comment type="similarity">
    <text evidence="1">Belongs to the group II decarboxylase family.</text>
</comment>
<proteinExistence type="inferred from homology"/>
<dbReference type="SUPFAM" id="SSF53383">
    <property type="entry name" value="PLP-dependent transferases"/>
    <property type="match status" value="1"/>
</dbReference>